<organism evidence="2 3">
    <name type="scientific">Glutinoglossum americanum</name>
    <dbReference type="NCBI Taxonomy" id="1670608"/>
    <lineage>
        <taxon>Eukaryota</taxon>
        <taxon>Fungi</taxon>
        <taxon>Dikarya</taxon>
        <taxon>Ascomycota</taxon>
        <taxon>Pezizomycotina</taxon>
        <taxon>Geoglossomycetes</taxon>
        <taxon>Geoglossales</taxon>
        <taxon>Geoglossaceae</taxon>
        <taxon>Glutinoglossum</taxon>
    </lineage>
</organism>
<reference evidence="2" key="1">
    <citation type="submission" date="2021-03" db="EMBL/GenBank/DDBJ databases">
        <title>Comparative genomics and phylogenomic investigation of the class Geoglossomycetes provide insights into ecological specialization and systematics.</title>
        <authorList>
            <person name="Melie T."/>
            <person name="Pirro S."/>
            <person name="Miller A.N."/>
            <person name="Quandt A."/>
        </authorList>
    </citation>
    <scope>NUCLEOTIDE SEQUENCE</scope>
    <source>
        <strain evidence="2">GBOQ0MN5Z8</strain>
    </source>
</reference>
<name>A0A9P8I362_9PEZI</name>
<sequence>MDGNPHFMDLHSHLSHRKNQTLPRAHTTPQTQASPPDTKKHRGHHTKSTVDKKIAQSAVSLHPPSSVFSGPSAGTSSAGSQSHSRRDSLVATGEDAGPDDAVGQRAVSAEEVASGARKARIRKEELRASIAALTKHSSNTTSILDDTYYLLLEKAAALSSAIAQLRDIASLTARLHQDFQSEAEALERDLKSRIDMFNSGFESEQKIIEGLEGRVRGQRVKAAKLGERLEEVRRRVKGWERTEGEWQAKTSRRLRILWGALSSIALLFLVVHYWPGYSPNSQPPPKHHDNVLVASDNIPTDSSLRLPQPSEDSSLRVAGQVHEHTTEAFPFHQQPKQHRGDPLDEITSSYLDAAERTLRLFDEL</sequence>
<protein>
    <submittedName>
        <fullName evidence="2">Uncharacterized protein</fullName>
    </submittedName>
</protein>
<evidence type="ECO:0000313" key="3">
    <source>
        <dbReference type="Proteomes" id="UP000698800"/>
    </source>
</evidence>
<evidence type="ECO:0000313" key="2">
    <source>
        <dbReference type="EMBL" id="KAH0545086.1"/>
    </source>
</evidence>
<dbReference type="OrthoDB" id="5419542at2759"/>
<feature type="compositionally biased region" description="Low complexity" evidence="1">
    <location>
        <begin position="69"/>
        <end position="82"/>
    </location>
</feature>
<feature type="region of interest" description="Disordered" evidence="1">
    <location>
        <begin position="18"/>
        <end position="109"/>
    </location>
</feature>
<comment type="caution">
    <text evidence="2">The sequence shown here is derived from an EMBL/GenBank/DDBJ whole genome shotgun (WGS) entry which is preliminary data.</text>
</comment>
<evidence type="ECO:0000256" key="1">
    <source>
        <dbReference type="SAM" id="MobiDB-lite"/>
    </source>
</evidence>
<dbReference type="EMBL" id="JAGHQL010000010">
    <property type="protein sequence ID" value="KAH0545086.1"/>
    <property type="molecule type" value="Genomic_DNA"/>
</dbReference>
<dbReference type="AlphaFoldDB" id="A0A9P8I362"/>
<gene>
    <name evidence="2" type="ORF">FGG08_000857</name>
</gene>
<keyword evidence="3" id="KW-1185">Reference proteome</keyword>
<accession>A0A9P8I362</accession>
<dbReference type="Proteomes" id="UP000698800">
    <property type="component" value="Unassembled WGS sequence"/>
</dbReference>
<proteinExistence type="predicted"/>